<evidence type="ECO:0000256" key="5">
    <source>
        <dbReference type="ARBA" id="ARBA00022840"/>
    </source>
</evidence>
<dbReference type="VEuPathDB" id="AmoebaDB:EHI7A_000300"/>
<keyword evidence="5 6" id="KW-0067">ATP-binding</keyword>
<proteinExistence type="inferred from homology"/>
<gene>
    <name evidence="9" type="ORF">CL6EHI_151760</name>
</gene>
<dbReference type="PROSITE" id="PS00108">
    <property type="entry name" value="PROTEIN_KINASE_ST"/>
    <property type="match status" value="1"/>
</dbReference>
<feature type="domain" description="Protein kinase" evidence="8">
    <location>
        <begin position="17"/>
        <end position="329"/>
    </location>
</feature>
<dbReference type="OMA" id="LFPSHDC"/>
<dbReference type="AlphaFoldDB" id="A0A5K1UI22"/>
<reference evidence="9 10" key="1">
    <citation type="submission" date="2016-05" db="EMBL/GenBank/DDBJ databases">
        <title>First whole genome sequencing of Entamoeba histolytica HM1:IMSS-clone-6.</title>
        <authorList>
            <person name="Mukherjee Avik.K."/>
            <person name="Izumyama S."/>
            <person name="Nakada-Tsukui K."/>
            <person name="Nozaki T."/>
        </authorList>
    </citation>
    <scope>NUCLEOTIDE SEQUENCE [LARGE SCALE GENOMIC DNA]</scope>
    <source>
        <strain evidence="9 10">HM1:IMSS clone 6</strain>
    </source>
</reference>
<evidence type="ECO:0000259" key="8">
    <source>
        <dbReference type="PROSITE" id="PS50011"/>
    </source>
</evidence>
<evidence type="ECO:0000256" key="1">
    <source>
        <dbReference type="ARBA" id="ARBA00022527"/>
    </source>
</evidence>
<dbReference type="VEuPathDB" id="AmoebaDB:EHI_151760"/>
<sequence length="333" mass="38779">MYYREMAEKNNCINNRYIINEYLGRGGFSKVMKCYDQLSGCQVALKMISDKGFDDRREIEIMKILASATDPRANIAIKYLDSFTFNKRDYMVIELGGINLYDFLYDNREIPYSLSFIRSVARQTVQFLSYLHSRGIIHCDIKPENIMLKKDAYEVVTITDDTCANPDIVKYQHTRIPIHDEIKVIDFGLATFSENRLHFSTVGTRPYCSPEMLLQDGWSYATDLWSVGCTLLEMYIGYQIFTGKSEREQLLKMEMVLGKFPHILSHDSHYFSKSGYVICETPHNFDPSPLHRLIDHSRHPQFLDFCTQLLCLNPEKRITCTNALNHPFLNYID</sequence>
<keyword evidence="3 6" id="KW-0547">Nucleotide-binding</keyword>
<dbReference type="VEuPathDB" id="AmoebaDB:EHI5A_000300"/>
<dbReference type="Gene3D" id="1.10.510.10">
    <property type="entry name" value="Transferase(Phosphotransferase) domain 1"/>
    <property type="match status" value="1"/>
</dbReference>
<dbReference type="InterPro" id="IPR011009">
    <property type="entry name" value="Kinase-like_dom_sf"/>
</dbReference>
<dbReference type="GO" id="GO:0005524">
    <property type="term" value="F:ATP binding"/>
    <property type="evidence" value="ECO:0007669"/>
    <property type="project" value="UniProtKB-UniRule"/>
</dbReference>
<protein>
    <submittedName>
        <fullName evidence="9">Protein kinase putative</fullName>
    </submittedName>
</protein>
<dbReference type="GO" id="GO:0043484">
    <property type="term" value="P:regulation of RNA splicing"/>
    <property type="evidence" value="ECO:0007669"/>
    <property type="project" value="TreeGrafter"/>
</dbReference>
<dbReference type="InterPro" id="IPR008271">
    <property type="entry name" value="Ser/Thr_kinase_AS"/>
</dbReference>
<name>A0A5K1UI22_ENTHI</name>
<dbReference type="SMART" id="SM00220">
    <property type="entry name" value="S_TKc"/>
    <property type="match status" value="1"/>
</dbReference>
<organism evidence="9 10">
    <name type="scientific">Entamoeba histolytica</name>
    <dbReference type="NCBI Taxonomy" id="5759"/>
    <lineage>
        <taxon>Eukaryota</taxon>
        <taxon>Amoebozoa</taxon>
        <taxon>Evosea</taxon>
        <taxon>Archamoebae</taxon>
        <taxon>Mastigamoebida</taxon>
        <taxon>Entamoebidae</taxon>
        <taxon>Entamoeba</taxon>
    </lineage>
</organism>
<dbReference type="EMBL" id="BDEQ01000001">
    <property type="protein sequence ID" value="GAT91423.1"/>
    <property type="molecule type" value="Genomic_DNA"/>
</dbReference>
<dbReference type="PANTHER" id="PTHR45646:SF11">
    <property type="entry name" value="SERINE_THREONINE-PROTEIN KINASE DOA"/>
    <property type="match status" value="1"/>
</dbReference>
<dbReference type="GO" id="GO:0005634">
    <property type="term" value="C:nucleus"/>
    <property type="evidence" value="ECO:0007669"/>
    <property type="project" value="TreeGrafter"/>
</dbReference>
<dbReference type="InterPro" id="IPR017441">
    <property type="entry name" value="Protein_kinase_ATP_BS"/>
</dbReference>
<dbReference type="GO" id="GO:0004674">
    <property type="term" value="F:protein serine/threonine kinase activity"/>
    <property type="evidence" value="ECO:0007669"/>
    <property type="project" value="UniProtKB-KW"/>
</dbReference>
<dbReference type="Gene3D" id="3.30.200.20">
    <property type="entry name" value="Phosphorylase Kinase, domain 1"/>
    <property type="match status" value="1"/>
</dbReference>
<evidence type="ECO:0000256" key="7">
    <source>
        <dbReference type="RuleBase" id="RU000304"/>
    </source>
</evidence>
<dbReference type="VEuPathDB" id="AmoebaDB:EHI8A_000070"/>
<dbReference type="Proteomes" id="UP000078387">
    <property type="component" value="Unassembled WGS sequence"/>
</dbReference>
<accession>A0A5K1UI22</accession>
<evidence type="ECO:0000313" key="9">
    <source>
        <dbReference type="EMBL" id="GAT91423.1"/>
    </source>
</evidence>
<feature type="binding site" evidence="6">
    <location>
        <position position="46"/>
    </location>
    <ligand>
        <name>ATP</name>
        <dbReference type="ChEBI" id="CHEBI:30616"/>
    </ligand>
</feature>
<dbReference type="Pfam" id="PF00069">
    <property type="entry name" value="Pkinase"/>
    <property type="match status" value="1"/>
</dbReference>
<dbReference type="InterPro" id="IPR000719">
    <property type="entry name" value="Prot_kinase_dom"/>
</dbReference>
<evidence type="ECO:0000313" key="10">
    <source>
        <dbReference type="Proteomes" id="UP000078387"/>
    </source>
</evidence>
<dbReference type="PANTHER" id="PTHR45646">
    <property type="entry name" value="SERINE/THREONINE-PROTEIN KINASE DOA-RELATED"/>
    <property type="match status" value="1"/>
</dbReference>
<evidence type="ECO:0000256" key="4">
    <source>
        <dbReference type="ARBA" id="ARBA00022777"/>
    </source>
</evidence>
<evidence type="ECO:0000256" key="2">
    <source>
        <dbReference type="ARBA" id="ARBA00022679"/>
    </source>
</evidence>
<dbReference type="VEuPathDB" id="AmoebaDB:KM1_000540"/>
<keyword evidence="2" id="KW-0808">Transferase</keyword>
<comment type="similarity">
    <text evidence="7">Belongs to the protein kinase superfamily.</text>
</comment>
<comment type="caution">
    <text evidence="9">The sequence shown here is derived from an EMBL/GenBank/DDBJ whole genome shotgun (WGS) entry which is preliminary data.</text>
</comment>
<dbReference type="PROSITE" id="PS00107">
    <property type="entry name" value="PROTEIN_KINASE_ATP"/>
    <property type="match status" value="1"/>
</dbReference>
<keyword evidence="1 7" id="KW-0723">Serine/threonine-protein kinase</keyword>
<evidence type="ECO:0000256" key="6">
    <source>
        <dbReference type="PROSITE-ProRule" id="PRU10141"/>
    </source>
</evidence>
<keyword evidence="4 9" id="KW-0418">Kinase</keyword>
<dbReference type="InterPro" id="IPR051175">
    <property type="entry name" value="CLK_kinases"/>
</dbReference>
<evidence type="ECO:0000256" key="3">
    <source>
        <dbReference type="ARBA" id="ARBA00022741"/>
    </source>
</evidence>
<dbReference type="PROSITE" id="PS50011">
    <property type="entry name" value="PROTEIN_KINASE_DOM"/>
    <property type="match status" value="1"/>
</dbReference>
<dbReference type="SUPFAM" id="SSF56112">
    <property type="entry name" value="Protein kinase-like (PK-like)"/>
    <property type="match status" value="1"/>
</dbReference>